<evidence type="ECO:0000313" key="1">
    <source>
        <dbReference type="EMBL" id="SCZ73532.1"/>
    </source>
</evidence>
<gene>
    <name evidence="1" type="ORF">SAMN04488118_11752</name>
</gene>
<dbReference type="RefSeq" id="WP_090221106.1">
    <property type="nucleotide sequence ID" value="NZ_FMWG01000017.1"/>
</dbReference>
<protein>
    <submittedName>
        <fullName evidence="1">Uncharacterized protein</fullName>
    </submittedName>
</protein>
<dbReference type="Proteomes" id="UP000198767">
    <property type="component" value="Unassembled WGS sequence"/>
</dbReference>
<accession>A0A1G5RHC8</accession>
<proteinExistence type="predicted"/>
<dbReference type="AlphaFoldDB" id="A0A1G5RHC8"/>
<dbReference type="STRING" id="1156985.SAMN04488118_11752"/>
<reference evidence="1 2" key="1">
    <citation type="submission" date="2016-10" db="EMBL/GenBank/DDBJ databases">
        <authorList>
            <person name="de Groot N.N."/>
        </authorList>
    </citation>
    <scope>NUCLEOTIDE SEQUENCE [LARGE SCALE GENOMIC DNA]</scope>
    <source>
        <strain evidence="1 2">U95</strain>
    </source>
</reference>
<evidence type="ECO:0000313" key="2">
    <source>
        <dbReference type="Proteomes" id="UP000198767"/>
    </source>
</evidence>
<dbReference type="OrthoDB" id="6197542at2"/>
<organism evidence="1 2">
    <name type="scientific">Epibacterium ulvae</name>
    <dbReference type="NCBI Taxonomy" id="1156985"/>
    <lineage>
        <taxon>Bacteria</taxon>
        <taxon>Pseudomonadati</taxon>
        <taxon>Pseudomonadota</taxon>
        <taxon>Alphaproteobacteria</taxon>
        <taxon>Rhodobacterales</taxon>
        <taxon>Roseobacteraceae</taxon>
        <taxon>Epibacterium</taxon>
    </lineage>
</organism>
<keyword evidence="2" id="KW-1185">Reference proteome</keyword>
<dbReference type="EMBL" id="FMWG01000017">
    <property type="protein sequence ID" value="SCZ73532.1"/>
    <property type="molecule type" value="Genomic_DNA"/>
</dbReference>
<name>A0A1G5RHC8_9RHOB</name>
<sequence>MNFFKCLKTLAVSTALSLPISTFTPIKTEAYQIDCAILICLAGGWPSSEECSAARAEFIRRITPYPVEPPLQIWRCPMGASFEPTEQDTGRMRLLRVMMGRETPHTPDQSKVATTTVPSTPDTLLDAQPAVFHRSGGTAAPLPDSFLQKIMQDEGRGADIDISGAEFDYVRSIKVYQIDYRTRLNGDGDCDTSDRSRIGLYGVQGDYSWRRFGARSVPSYIARVHSCPRTGRVRGVGVEWRDYKGNLGYEWVRY</sequence>